<organism evidence="1 2">
    <name type="scientific">Nitrosomonas communis</name>
    <dbReference type="NCBI Taxonomy" id="44574"/>
    <lineage>
        <taxon>Bacteria</taxon>
        <taxon>Pseudomonadati</taxon>
        <taxon>Pseudomonadota</taxon>
        <taxon>Betaproteobacteria</taxon>
        <taxon>Nitrosomonadales</taxon>
        <taxon>Nitrosomonadaceae</taxon>
        <taxon>Nitrosomonas</taxon>
    </lineage>
</organism>
<dbReference type="RefSeq" id="WP_143083507.1">
    <property type="nucleotide sequence ID" value="NZ_FOUB01000074.1"/>
</dbReference>
<name>A0A1I4V0L2_9PROT</name>
<protein>
    <submittedName>
        <fullName evidence="1">Uncharacterized protein</fullName>
    </submittedName>
</protein>
<dbReference type="EMBL" id="FOUB01000074">
    <property type="protein sequence ID" value="SFM94732.1"/>
    <property type="molecule type" value="Genomic_DNA"/>
</dbReference>
<accession>A0A1I4V0L2</accession>
<dbReference type="OrthoDB" id="9815173at2"/>
<evidence type="ECO:0000313" key="1">
    <source>
        <dbReference type="EMBL" id="SFM94732.1"/>
    </source>
</evidence>
<dbReference type="Proteomes" id="UP000183287">
    <property type="component" value="Unassembled WGS sequence"/>
</dbReference>
<gene>
    <name evidence="1" type="ORF">SAMN05421863_10743</name>
</gene>
<evidence type="ECO:0000313" key="2">
    <source>
        <dbReference type="Proteomes" id="UP000183287"/>
    </source>
</evidence>
<dbReference type="AlphaFoldDB" id="A0A1I4V0L2"/>
<reference evidence="2" key="1">
    <citation type="submission" date="2016-10" db="EMBL/GenBank/DDBJ databases">
        <authorList>
            <person name="Varghese N."/>
            <person name="Submissions S."/>
        </authorList>
    </citation>
    <scope>NUCLEOTIDE SEQUENCE [LARGE SCALE GENOMIC DNA]</scope>
    <source>
        <strain evidence="2">Nm44</strain>
    </source>
</reference>
<keyword evidence="2" id="KW-1185">Reference proteome</keyword>
<sequence>MMNSVKAILVAASRNLEFIKDRETRLPKGHRIAHIRLDSAGYQANIFNYCEETSKTLPLVAGSMNRPSRPSRLSLNQIGSIMLIVP</sequence>
<proteinExistence type="predicted"/>